<evidence type="ECO:0000313" key="2">
    <source>
        <dbReference type="EMBL" id="KAJ4365147.1"/>
    </source>
</evidence>
<reference evidence="2" key="1">
    <citation type="submission" date="2022-10" db="EMBL/GenBank/DDBJ databases">
        <title>Tapping the CABI collections for fungal endophytes: first genome assemblies for Collariella, Neodidymelliopsis, Ascochyta clinopodiicola, Didymella pomorum, Didymosphaeria variabile, Neocosmospora piperis and Neocucurbitaria cava.</title>
        <authorList>
            <person name="Hill R."/>
        </authorList>
    </citation>
    <scope>NUCLEOTIDE SEQUENCE</scope>
    <source>
        <strain evidence="2">IMI 356814</strain>
    </source>
</reference>
<feature type="compositionally biased region" description="Low complexity" evidence="1">
    <location>
        <begin position="199"/>
        <end position="218"/>
    </location>
</feature>
<accession>A0A9W9CJ31</accession>
<comment type="caution">
    <text evidence="2">The sequence shown here is derived from an EMBL/GenBank/DDBJ whole genome shotgun (WGS) entry which is preliminary data.</text>
</comment>
<evidence type="ECO:0000256" key="1">
    <source>
        <dbReference type="SAM" id="MobiDB-lite"/>
    </source>
</evidence>
<dbReference type="EMBL" id="JAPEUY010000016">
    <property type="protein sequence ID" value="KAJ4365147.1"/>
    <property type="molecule type" value="Genomic_DNA"/>
</dbReference>
<name>A0A9W9CJ31_9PLEO</name>
<sequence>MSSTCHTCKYRNEAVTYWPSTPSQLDVCIVTLNFKIQITQTQTESHIALNTLLNNIIDNADSLPRPSAFTVWSPCLSDPRTVVIVTTGSGLYSTSTPPAFNVVKEYLAAPPIVQQVYLDLDVTSLATTTPEHRVPCEMIQLHAPNSGVAAAIGKQFGWNPKRSSLSSQLQKNTTAAFSRPGDLVREFRAWAEVSHGRSRSPSQSTGSSALSSPSVLSLHGDQHETLHSTSAPYDSEQVENLDEETLIMIFQWTSHSDADRFKNHNQRSYGANGEQVPSDLWDREVAYPFEQLQRLGAKADSYRLDLRAVEPRIRTGEDASPQLAAGQKSRIRRLSIMASGIGEKVSGLWR</sequence>
<gene>
    <name evidence="2" type="ORF">N0V83_008765</name>
</gene>
<proteinExistence type="predicted"/>
<feature type="region of interest" description="Disordered" evidence="1">
    <location>
        <begin position="195"/>
        <end position="235"/>
    </location>
</feature>
<evidence type="ECO:0000313" key="3">
    <source>
        <dbReference type="Proteomes" id="UP001140560"/>
    </source>
</evidence>
<dbReference type="Proteomes" id="UP001140560">
    <property type="component" value="Unassembled WGS sequence"/>
</dbReference>
<organism evidence="2 3">
    <name type="scientific">Neocucurbitaria cava</name>
    <dbReference type="NCBI Taxonomy" id="798079"/>
    <lineage>
        <taxon>Eukaryota</taxon>
        <taxon>Fungi</taxon>
        <taxon>Dikarya</taxon>
        <taxon>Ascomycota</taxon>
        <taxon>Pezizomycotina</taxon>
        <taxon>Dothideomycetes</taxon>
        <taxon>Pleosporomycetidae</taxon>
        <taxon>Pleosporales</taxon>
        <taxon>Pleosporineae</taxon>
        <taxon>Cucurbitariaceae</taxon>
        <taxon>Neocucurbitaria</taxon>
    </lineage>
</organism>
<keyword evidence="3" id="KW-1185">Reference proteome</keyword>
<dbReference type="OrthoDB" id="3788658at2759"/>
<dbReference type="AlphaFoldDB" id="A0A9W9CJ31"/>
<protein>
    <submittedName>
        <fullName evidence="2">Uncharacterized protein</fullName>
    </submittedName>
</protein>